<dbReference type="GO" id="GO:0045025">
    <property type="term" value="C:mitochondrial degradosome"/>
    <property type="evidence" value="ECO:0000318"/>
    <property type="project" value="GO_Central"/>
</dbReference>
<dbReference type="PANTHER" id="PTHR12131">
    <property type="entry name" value="ATP-DEPENDENT RNA AND DNA HELICASE"/>
    <property type="match status" value="1"/>
</dbReference>
<evidence type="ECO:0000256" key="2">
    <source>
        <dbReference type="ARBA" id="ARBA00001946"/>
    </source>
</evidence>
<evidence type="ECO:0000256" key="4">
    <source>
        <dbReference type="ARBA" id="ARBA00011661"/>
    </source>
</evidence>
<dbReference type="GO" id="GO:0042645">
    <property type="term" value="C:mitochondrial nucleoid"/>
    <property type="evidence" value="ECO:0007669"/>
    <property type="project" value="UniProtKB-SubCell"/>
</dbReference>
<gene>
    <name evidence="16" type="ORF">KFL_000020180</name>
</gene>
<evidence type="ECO:0000256" key="13">
    <source>
        <dbReference type="ARBA" id="ARBA00047984"/>
    </source>
</evidence>
<dbReference type="Pfam" id="PF22527">
    <property type="entry name" value="DEXQc_Suv3"/>
    <property type="match status" value="1"/>
</dbReference>
<keyword evidence="11" id="KW-0496">Mitochondrion</keyword>
<dbReference type="SMART" id="SM00490">
    <property type="entry name" value="HELICc"/>
    <property type="match status" value="1"/>
</dbReference>
<evidence type="ECO:0000256" key="6">
    <source>
        <dbReference type="ARBA" id="ARBA00022741"/>
    </source>
</evidence>
<evidence type="ECO:0000256" key="1">
    <source>
        <dbReference type="ARBA" id="ARBA00001936"/>
    </source>
</evidence>
<dbReference type="GO" id="GO:0005524">
    <property type="term" value="F:ATP binding"/>
    <property type="evidence" value="ECO:0007669"/>
    <property type="project" value="UniProtKB-KW"/>
</dbReference>
<comment type="subcellular location">
    <subcellularLocation>
        <location evidence="3">Mitochondrion matrix</location>
        <location evidence="3">Mitochondrion nucleoid</location>
    </subcellularLocation>
</comment>
<evidence type="ECO:0000313" key="17">
    <source>
        <dbReference type="Proteomes" id="UP000054558"/>
    </source>
</evidence>
<evidence type="ECO:0000256" key="5">
    <source>
        <dbReference type="ARBA" id="ARBA00012552"/>
    </source>
</evidence>
<keyword evidence="17" id="KW-1185">Reference proteome</keyword>
<evidence type="ECO:0000259" key="15">
    <source>
        <dbReference type="PROSITE" id="PS51194"/>
    </source>
</evidence>
<comment type="cofactor">
    <cofactor evidence="1">
        <name>Mn(2+)</name>
        <dbReference type="ChEBI" id="CHEBI:29035"/>
    </cofactor>
</comment>
<evidence type="ECO:0000259" key="14">
    <source>
        <dbReference type="PROSITE" id="PS51192"/>
    </source>
</evidence>
<dbReference type="InterPro" id="IPR055206">
    <property type="entry name" value="DEXQc_SUV3"/>
</dbReference>
<comment type="cofactor">
    <cofactor evidence="2">
        <name>Mg(2+)</name>
        <dbReference type="ChEBI" id="CHEBI:18420"/>
    </cofactor>
</comment>
<sequence>MLWRGGLERLILRSAEAKGSDIIRTAHRFFSNGLVPKEGFLEKVTDLRLPHEWFPVARSIKRRVTLHVGPTNSGKTYAALQRLREAATGVYCGPLRLLAWETADRLNASGVPCNTITGQEKRHVEKAHHTAMTIEMADTAQKYDAAVVDEIQMMASPDRGFAFTRALLGLATPELHVCGDPAAVPLVEQFCRETGDELQVKHYERLSPLKSSRQALGSLMEVRAGDCIIAFSRTQIYNIKKEIETKTRHRCCVVYGSLPQETRSRQAALFNDEDSGYDVLVASDAVGMGLNLNIRRIIFSSIYKFDGFERRMLTSSEAKQIAGRAGRFASQYPEGEVTCLEPRDLGALKYLLKQPPETITEAGLFPTFDQLQLFATRRPNWSLNRILENFAVSARLSPAFFLQDCSDMVETSRHLGDLPLPLADMYIFAISPVKSDDPASMGALYKFAQEHLAAGKVRMKRVLNAGTMKVPKTQNALSELESLHNILSLYIWLSYRLPESFDERETAEEQKGLCEMLIEQGLKVVGTPVMRKAKTRRMIPVASEQQLP</sequence>
<keyword evidence="8 16" id="KW-0347">Helicase</keyword>
<dbReference type="Proteomes" id="UP000054558">
    <property type="component" value="Unassembled WGS sequence"/>
</dbReference>
<dbReference type="EMBL" id="DF236951">
    <property type="protein sequence ID" value="GAQ77657.1"/>
    <property type="molecule type" value="Genomic_DNA"/>
</dbReference>
<dbReference type="InterPro" id="IPR014001">
    <property type="entry name" value="Helicase_ATP-bd"/>
</dbReference>
<reference evidence="16 17" key="1">
    <citation type="journal article" date="2014" name="Nat. Commun.">
        <title>Klebsormidium flaccidum genome reveals primary factors for plant terrestrial adaptation.</title>
        <authorList>
            <person name="Hori K."/>
            <person name="Maruyama F."/>
            <person name="Fujisawa T."/>
            <person name="Togashi T."/>
            <person name="Yamamoto N."/>
            <person name="Seo M."/>
            <person name="Sato S."/>
            <person name="Yamada T."/>
            <person name="Mori H."/>
            <person name="Tajima N."/>
            <person name="Moriyama T."/>
            <person name="Ikeuchi M."/>
            <person name="Watanabe M."/>
            <person name="Wada H."/>
            <person name="Kobayashi K."/>
            <person name="Saito M."/>
            <person name="Masuda T."/>
            <person name="Sasaki-Sekimoto Y."/>
            <person name="Mashiguchi K."/>
            <person name="Awai K."/>
            <person name="Shimojima M."/>
            <person name="Masuda S."/>
            <person name="Iwai M."/>
            <person name="Nobusawa T."/>
            <person name="Narise T."/>
            <person name="Kondo S."/>
            <person name="Saito H."/>
            <person name="Sato R."/>
            <person name="Murakawa M."/>
            <person name="Ihara Y."/>
            <person name="Oshima-Yamada Y."/>
            <person name="Ohtaka K."/>
            <person name="Satoh M."/>
            <person name="Sonobe K."/>
            <person name="Ishii M."/>
            <person name="Ohtani R."/>
            <person name="Kanamori-Sato M."/>
            <person name="Honoki R."/>
            <person name="Miyazaki D."/>
            <person name="Mochizuki H."/>
            <person name="Umetsu J."/>
            <person name="Higashi K."/>
            <person name="Shibata D."/>
            <person name="Kamiya Y."/>
            <person name="Sato N."/>
            <person name="Nakamura Y."/>
            <person name="Tabata S."/>
            <person name="Ida S."/>
            <person name="Kurokawa K."/>
            <person name="Ohta H."/>
        </authorList>
    </citation>
    <scope>NUCLEOTIDE SEQUENCE [LARGE SCALE GENOMIC DNA]</scope>
    <source>
        <strain evidence="16 17">NIES-2285</strain>
    </source>
</reference>
<accession>A0A1Y1HM65</accession>
<feature type="domain" description="Helicase C-terminal" evidence="15">
    <location>
        <begin position="211"/>
        <end position="372"/>
    </location>
</feature>
<keyword evidence="7" id="KW-0378">Hydrolase</keyword>
<dbReference type="InterPro" id="IPR044774">
    <property type="entry name" value="Suv3_DEXQc"/>
</dbReference>
<dbReference type="OrthoDB" id="6692397at2759"/>
<dbReference type="CDD" id="cd17913">
    <property type="entry name" value="DEXQc_Suv3"/>
    <property type="match status" value="1"/>
</dbReference>
<dbReference type="InterPro" id="IPR027417">
    <property type="entry name" value="P-loop_NTPase"/>
</dbReference>
<evidence type="ECO:0000256" key="8">
    <source>
        <dbReference type="ARBA" id="ARBA00022806"/>
    </source>
</evidence>
<keyword evidence="6" id="KW-0547">Nucleotide-binding</keyword>
<dbReference type="CDD" id="cd18805">
    <property type="entry name" value="SF2_C_suv3"/>
    <property type="match status" value="1"/>
</dbReference>
<evidence type="ECO:0000256" key="12">
    <source>
        <dbReference type="ARBA" id="ARBA00023271"/>
    </source>
</evidence>
<dbReference type="FunFam" id="3.40.50.300:FF:000269">
    <property type="entry name" value="ATP-dependent RNA helicase SUPV3L1, mitochondrial"/>
    <property type="match status" value="1"/>
</dbReference>
<dbReference type="InterPro" id="IPR041082">
    <property type="entry name" value="Suv3_C_1"/>
</dbReference>
<dbReference type="GO" id="GO:0016787">
    <property type="term" value="F:hydrolase activity"/>
    <property type="evidence" value="ECO:0007669"/>
    <property type="project" value="UniProtKB-KW"/>
</dbReference>
<keyword evidence="9" id="KW-0067">ATP-binding</keyword>
<evidence type="ECO:0000256" key="7">
    <source>
        <dbReference type="ARBA" id="ARBA00022801"/>
    </source>
</evidence>
<dbReference type="GO" id="GO:0003724">
    <property type="term" value="F:RNA helicase activity"/>
    <property type="evidence" value="ECO:0007669"/>
    <property type="project" value="UniProtKB-EC"/>
</dbReference>
<dbReference type="OMA" id="QPANWYT"/>
<proteinExistence type="predicted"/>
<dbReference type="Gene3D" id="1.20.58.1080">
    <property type="match status" value="1"/>
</dbReference>
<protein>
    <recommendedName>
        <fullName evidence="5">RNA helicase</fullName>
        <ecNumber evidence="5">3.6.4.13</ecNumber>
    </recommendedName>
</protein>
<evidence type="ECO:0000256" key="10">
    <source>
        <dbReference type="ARBA" id="ARBA00022946"/>
    </source>
</evidence>
<keyword evidence="12" id="KW-1135">Mitochondrion nucleoid</keyword>
<evidence type="ECO:0000313" key="16">
    <source>
        <dbReference type="EMBL" id="GAQ77657.1"/>
    </source>
</evidence>
<dbReference type="Pfam" id="PF18147">
    <property type="entry name" value="Suv3_C_1"/>
    <property type="match status" value="1"/>
</dbReference>
<dbReference type="SUPFAM" id="SSF52540">
    <property type="entry name" value="P-loop containing nucleoside triphosphate hydrolases"/>
    <property type="match status" value="1"/>
</dbReference>
<organism evidence="16 17">
    <name type="scientific">Klebsormidium nitens</name>
    <name type="common">Green alga</name>
    <name type="synonym">Ulothrix nitens</name>
    <dbReference type="NCBI Taxonomy" id="105231"/>
    <lineage>
        <taxon>Eukaryota</taxon>
        <taxon>Viridiplantae</taxon>
        <taxon>Streptophyta</taxon>
        <taxon>Klebsormidiophyceae</taxon>
        <taxon>Klebsormidiales</taxon>
        <taxon>Klebsormidiaceae</taxon>
        <taxon>Klebsormidium</taxon>
    </lineage>
</organism>
<evidence type="ECO:0000256" key="3">
    <source>
        <dbReference type="ARBA" id="ARBA00004436"/>
    </source>
</evidence>
<dbReference type="InterPro" id="IPR001650">
    <property type="entry name" value="Helicase_C-like"/>
</dbReference>
<comment type="catalytic activity">
    <reaction evidence="13">
        <text>ATP + H2O = ADP + phosphate + H(+)</text>
        <dbReference type="Rhea" id="RHEA:13065"/>
        <dbReference type="ChEBI" id="CHEBI:15377"/>
        <dbReference type="ChEBI" id="CHEBI:15378"/>
        <dbReference type="ChEBI" id="CHEBI:30616"/>
        <dbReference type="ChEBI" id="CHEBI:43474"/>
        <dbReference type="ChEBI" id="CHEBI:456216"/>
        <dbReference type="EC" id="3.6.4.13"/>
    </reaction>
</comment>
<dbReference type="GO" id="GO:0000965">
    <property type="term" value="P:mitochondrial RNA 3'-end processing"/>
    <property type="evidence" value="ECO:0000318"/>
    <property type="project" value="GO_Central"/>
</dbReference>
<dbReference type="InterPro" id="IPR050699">
    <property type="entry name" value="RNA-DNA_Helicase"/>
</dbReference>
<dbReference type="Gene3D" id="3.40.50.300">
    <property type="entry name" value="P-loop containing nucleotide triphosphate hydrolases"/>
    <property type="match status" value="2"/>
</dbReference>
<dbReference type="STRING" id="105231.A0A1Y1HM65"/>
<keyword evidence="10" id="KW-0809">Transit peptide</keyword>
<dbReference type="EC" id="3.6.4.13" evidence="5"/>
<dbReference type="Gene3D" id="1.20.272.40">
    <property type="match status" value="1"/>
</dbReference>
<dbReference type="PROSITE" id="PS51192">
    <property type="entry name" value="HELICASE_ATP_BIND_1"/>
    <property type="match status" value="1"/>
</dbReference>
<evidence type="ECO:0000256" key="9">
    <source>
        <dbReference type="ARBA" id="ARBA00022840"/>
    </source>
</evidence>
<dbReference type="Pfam" id="PF12513">
    <property type="entry name" value="SUV3_C"/>
    <property type="match status" value="1"/>
</dbReference>
<dbReference type="AlphaFoldDB" id="A0A1Y1HM65"/>
<dbReference type="InterPro" id="IPR022192">
    <property type="entry name" value="SUV3_C"/>
</dbReference>
<evidence type="ECO:0000256" key="11">
    <source>
        <dbReference type="ARBA" id="ARBA00023128"/>
    </source>
</evidence>
<dbReference type="FunFam" id="3.40.50.300:FF:000957">
    <property type="entry name" value="ATP-dependent RNA helicase SUV3L, mitochondrial"/>
    <property type="match status" value="1"/>
</dbReference>
<dbReference type="PROSITE" id="PS51194">
    <property type="entry name" value="HELICASE_CTER"/>
    <property type="match status" value="1"/>
</dbReference>
<dbReference type="Pfam" id="PF00271">
    <property type="entry name" value="Helicase_C"/>
    <property type="match status" value="1"/>
</dbReference>
<comment type="subunit">
    <text evidence="4">Homodimer; in free form. Component of the mitochondrial degradosome (mtEXO) complex which is a heteropentamer containing 2 copies of SUPV3L1 and 3 copies of PNPT1.</text>
</comment>
<feature type="domain" description="Helicase ATP-binding" evidence="14">
    <location>
        <begin position="56"/>
        <end position="253"/>
    </location>
</feature>
<dbReference type="PANTHER" id="PTHR12131:SF1">
    <property type="entry name" value="ATP-DEPENDENT RNA HELICASE SUPV3L1, MITOCHONDRIAL-RELATED"/>
    <property type="match status" value="1"/>
</dbReference>
<name>A0A1Y1HM65_KLENI</name>